<feature type="transmembrane region" description="Helical" evidence="9">
    <location>
        <begin position="360"/>
        <end position="380"/>
    </location>
</feature>
<comment type="similarity">
    <text evidence="2 9">Belongs to the SLC41A transporter family.</text>
</comment>
<sequence>MSDPQFFEKTPTESLVIGDLSEATVQLGALSTHETADLLERVSTRRAAVLFRLLGKDQAAAVFDALEPPIQADLITSLCEDEVGTLFESLDPDDRAKLVDEVPAAVATRLISGLSAEERSHTNAVLGYPAGTIGRRMSPHFVSVHPHDTAETALAKARALDDTAETVYTMLVTDTGRTLAGVVSLREVLMSDPSVPIADLMQEADSVRATDDAEAAALALVDRAHLLVPVTDSEHHVLGILTLDDAAQILRDEADEDAARAGGAEPLRRPYLSTSVLRIARSRVVWLLVLAVSGLLTVQVLEIFETTLEQAVVLAMFIPLLTGIGGNTGSQAASTVTRALAVGDVRTRDVGLVLLREVRVGLVLGVLMGALGFVLATLVYDMPTGVVIGLTIVCICAMAASVGGAMPLLAKAIKVDPAVFSTPFITTFCDATGLIIYFSIAKAVLGI</sequence>
<dbReference type="GeneID" id="303172203"/>
<dbReference type="Pfam" id="PF01769">
    <property type="entry name" value="MgtE"/>
    <property type="match status" value="1"/>
</dbReference>
<reference evidence="11 12" key="1">
    <citation type="submission" date="2017-02" db="EMBL/GenBank/DDBJ databases">
        <authorList>
            <person name="Peterson S.W."/>
        </authorList>
    </citation>
    <scope>NUCLEOTIDE SEQUENCE [LARGE SCALE GENOMIC DNA]</scope>
    <source>
        <strain evidence="11 12">LMG 22410</strain>
    </source>
</reference>
<evidence type="ECO:0000313" key="11">
    <source>
        <dbReference type="EMBL" id="SJM52360.1"/>
    </source>
</evidence>
<dbReference type="Pfam" id="PF00571">
    <property type="entry name" value="CBS"/>
    <property type="match status" value="2"/>
</dbReference>
<keyword evidence="3 9" id="KW-0813">Transport</keyword>
<dbReference type="Proteomes" id="UP000195787">
    <property type="component" value="Unassembled WGS sequence"/>
</dbReference>
<dbReference type="EMBL" id="FUHU01000020">
    <property type="protein sequence ID" value="SJM52360.1"/>
    <property type="molecule type" value="Genomic_DNA"/>
</dbReference>
<keyword evidence="6 9" id="KW-1133">Transmembrane helix</keyword>
<dbReference type="InterPro" id="IPR000644">
    <property type="entry name" value="CBS_dom"/>
</dbReference>
<keyword evidence="4 9" id="KW-0812">Transmembrane</keyword>
<protein>
    <recommendedName>
        <fullName evidence="9">Magnesium transporter MgtE</fullName>
    </recommendedName>
</protein>
<keyword evidence="12" id="KW-1185">Reference proteome</keyword>
<keyword evidence="7 9" id="KW-0472">Membrane</keyword>
<keyword evidence="5 9" id="KW-0460">Magnesium</keyword>
<dbReference type="InterPro" id="IPR038076">
    <property type="entry name" value="MgtE_N_sf"/>
</dbReference>
<dbReference type="InterPro" id="IPR046342">
    <property type="entry name" value="CBS_dom_sf"/>
</dbReference>
<dbReference type="InterPro" id="IPR006667">
    <property type="entry name" value="SLC41_membr_dom"/>
</dbReference>
<feature type="transmembrane region" description="Helical" evidence="9">
    <location>
        <begin position="310"/>
        <end position="328"/>
    </location>
</feature>
<gene>
    <name evidence="11" type="ORF">CZ674_03155</name>
</gene>
<dbReference type="OrthoDB" id="9790355at2"/>
<comment type="subcellular location">
    <subcellularLocation>
        <location evidence="9">Cell membrane</location>
        <topology evidence="9">Multi-pass membrane protein</topology>
    </subcellularLocation>
    <subcellularLocation>
        <location evidence="1">Membrane</location>
        <topology evidence="1">Multi-pass membrane protein</topology>
    </subcellularLocation>
</comment>
<dbReference type="RefSeq" id="WP_086991090.1">
    <property type="nucleotide sequence ID" value="NZ_FUHU01000020.1"/>
</dbReference>
<dbReference type="SUPFAM" id="SSF161093">
    <property type="entry name" value="MgtE membrane domain-like"/>
    <property type="match status" value="1"/>
</dbReference>
<dbReference type="PROSITE" id="PS51371">
    <property type="entry name" value="CBS"/>
    <property type="match status" value="1"/>
</dbReference>
<evidence type="ECO:0000256" key="7">
    <source>
        <dbReference type="ARBA" id="ARBA00023136"/>
    </source>
</evidence>
<dbReference type="SUPFAM" id="SSF54631">
    <property type="entry name" value="CBS-domain pair"/>
    <property type="match status" value="1"/>
</dbReference>
<dbReference type="InterPro" id="IPR006669">
    <property type="entry name" value="MgtE_transporter"/>
</dbReference>
<dbReference type="Gene3D" id="1.10.357.20">
    <property type="entry name" value="SLC41 divalent cation transporters, integral membrane domain"/>
    <property type="match status" value="1"/>
</dbReference>
<comment type="function">
    <text evidence="9">Acts as a magnesium transporter.</text>
</comment>
<evidence type="ECO:0000256" key="6">
    <source>
        <dbReference type="ARBA" id="ARBA00022989"/>
    </source>
</evidence>
<dbReference type="Gene3D" id="3.10.580.10">
    <property type="entry name" value="CBS-domain"/>
    <property type="match status" value="1"/>
</dbReference>
<dbReference type="GO" id="GO:0005886">
    <property type="term" value="C:plasma membrane"/>
    <property type="evidence" value="ECO:0007669"/>
    <property type="project" value="UniProtKB-SubCell"/>
</dbReference>
<evidence type="ECO:0000313" key="12">
    <source>
        <dbReference type="Proteomes" id="UP000195787"/>
    </source>
</evidence>
<organism evidence="11 12">
    <name type="scientific">Agrococcus casei LMG 22410</name>
    <dbReference type="NCBI Taxonomy" id="1255656"/>
    <lineage>
        <taxon>Bacteria</taxon>
        <taxon>Bacillati</taxon>
        <taxon>Actinomycetota</taxon>
        <taxon>Actinomycetes</taxon>
        <taxon>Micrococcales</taxon>
        <taxon>Microbacteriaceae</taxon>
        <taxon>Agrococcus</taxon>
    </lineage>
</organism>
<evidence type="ECO:0000256" key="2">
    <source>
        <dbReference type="ARBA" id="ARBA00009749"/>
    </source>
</evidence>
<accession>A0A1R4F8Q8</accession>
<dbReference type="NCBIfam" id="TIGR00400">
    <property type="entry name" value="mgtE"/>
    <property type="match status" value="1"/>
</dbReference>
<dbReference type="InterPro" id="IPR006668">
    <property type="entry name" value="Mg_transptr_MgtE_intracell_dom"/>
</dbReference>
<evidence type="ECO:0000256" key="3">
    <source>
        <dbReference type="ARBA" id="ARBA00022448"/>
    </source>
</evidence>
<dbReference type="PANTHER" id="PTHR43773:SF1">
    <property type="entry name" value="MAGNESIUM TRANSPORTER MGTE"/>
    <property type="match status" value="1"/>
</dbReference>
<keyword evidence="9" id="KW-0479">Metal-binding</keyword>
<feature type="transmembrane region" description="Helical" evidence="9">
    <location>
        <begin position="284"/>
        <end position="304"/>
    </location>
</feature>
<evidence type="ECO:0000256" key="4">
    <source>
        <dbReference type="ARBA" id="ARBA00022692"/>
    </source>
</evidence>
<dbReference type="Pfam" id="PF03448">
    <property type="entry name" value="MgtE_N"/>
    <property type="match status" value="1"/>
</dbReference>
<evidence type="ECO:0000256" key="8">
    <source>
        <dbReference type="PROSITE-ProRule" id="PRU00703"/>
    </source>
</evidence>
<feature type="transmembrane region" description="Helical" evidence="9">
    <location>
        <begin position="418"/>
        <end position="440"/>
    </location>
</feature>
<feature type="domain" description="CBS" evidence="10">
    <location>
        <begin position="200"/>
        <end position="256"/>
    </location>
</feature>
<dbReference type="SMART" id="SM00924">
    <property type="entry name" value="MgtE_N"/>
    <property type="match status" value="1"/>
</dbReference>
<name>A0A1R4F8Q8_9MICO</name>
<feature type="transmembrane region" description="Helical" evidence="9">
    <location>
        <begin position="386"/>
        <end position="406"/>
    </location>
</feature>
<proteinExistence type="inferred from homology"/>
<evidence type="ECO:0000256" key="9">
    <source>
        <dbReference type="RuleBase" id="RU362011"/>
    </source>
</evidence>
<dbReference type="GO" id="GO:0015095">
    <property type="term" value="F:magnesium ion transmembrane transporter activity"/>
    <property type="evidence" value="ECO:0007669"/>
    <property type="project" value="UniProtKB-UniRule"/>
</dbReference>
<dbReference type="SUPFAM" id="SSF158791">
    <property type="entry name" value="MgtE N-terminal domain-like"/>
    <property type="match status" value="1"/>
</dbReference>
<dbReference type="PANTHER" id="PTHR43773">
    <property type="entry name" value="MAGNESIUM TRANSPORTER MGTE"/>
    <property type="match status" value="1"/>
</dbReference>
<evidence type="ECO:0000259" key="10">
    <source>
        <dbReference type="PROSITE" id="PS51371"/>
    </source>
</evidence>
<evidence type="ECO:0000256" key="1">
    <source>
        <dbReference type="ARBA" id="ARBA00004141"/>
    </source>
</evidence>
<dbReference type="GO" id="GO:0046872">
    <property type="term" value="F:metal ion binding"/>
    <property type="evidence" value="ECO:0007669"/>
    <property type="project" value="UniProtKB-KW"/>
</dbReference>
<dbReference type="Gene3D" id="1.25.60.10">
    <property type="entry name" value="MgtE N-terminal domain-like"/>
    <property type="match status" value="1"/>
</dbReference>
<evidence type="ECO:0000256" key="5">
    <source>
        <dbReference type="ARBA" id="ARBA00022842"/>
    </source>
</evidence>
<dbReference type="AlphaFoldDB" id="A0A1R4F8Q8"/>
<dbReference type="CDD" id="cd04606">
    <property type="entry name" value="CBS_pair_Mg_transporter"/>
    <property type="match status" value="1"/>
</dbReference>
<comment type="subunit">
    <text evidence="9">Homodimer.</text>
</comment>
<keyword evidence="9" id="KW-1003">Cell membrane</keyword>
<dbReference type="InterPro" id="IPR036739">
    <property type="entry name" value="SLC41_membr_dom_sf"/>
</dbReference>
<keyword evidence="8" id="KW-0129">CBS domain</keyword>